<feature type="binding site" evidence="5">
    <location>
        <position position="27"/>
    </location>
    <ligand>
        <name>Mn(2+)</name>
        <dbReference type="ChEBI" id="CHEBI:29035"/>
    </ligand>
</feature>
<evidence type="ECO:0000313" key="8">
    <source>
        <dbReference type="Proteomes" id="UP000318509"/>
    </source>
</evidence>
<dbReference type="InterPro" id="IPR036324">
    <property type="entry name" value="Mn/Fe_SOD_N_sf"/>
</dbReference>
<sequence length="201" mass="22560">MAKYEAKKFRSFEIELAGISKKAMEEHYKLYQGYVGKANEILDRLASGGVDLTKANPTYSELRELKVELSRALGGIKNHEVYFNHLGGKGGKPGAKLLGLIEKAFGSFEGWQADLRATGIAARGWAWTAYDWDTGSLFNYIGDEQNTYPIWNGTPLVALDCFEHAYFMDYGTGKAAYIDTFFKLLDWGAVERQAEHFGIFK</sequence>
<evidence type="ECO:0000256" key="2">
    <source>
        <dbReference type="ARBA" id="ARBA00012682"/>
    </source>
</evidence>
<keyword evidence="3 5" id="KW-0479">Metal-binding</keyword>
<feature type="binding site" evidence="5">
    <location>
        <position position="79"/>
    </location>
    <ligand>
        <name>Mn(2+)</name>
        <dbReference type="ChEBI" id="CHEBI:29035"/>
    </ligand>
</feature>
<dbReference type="Gene3D" id="1.10.287.990">
    <property type="entry name" value="Fe,Mn superoxide dismutase (SOD) domain"/>
    <property type="match status" value="1"/>
</dbReference>
<dbReference type="InterPro" id="IPR050265">
    <property type="entry name" value="Fe/Mn_Superoxide_Dismutase"/>
</dbReference>
<evidence type="ECO:0000256" key="5">
    <source>
        <dbReference type="PIRSR" id="PIRSR000349-1"/>
    </source>
</evidence>
<organism evidence="7 8">
    <name type="scientific">Candidatus Segetimicrobium genomatis</name>
    <dbReference type="NCBI Taxonomy" id="2569760"/>
    <lineage>
        <taxon>Bacteria</taxon>
        <taxon>Bacillati</taxon>
        <taxon>Candidatus Sysuimicrobiota</taxon>
        <taxon>Candidatus Sysuimicrobiia</taxon>
        <taxon>Candidatus Sysuimicrobiales</taxon>
        <taxon>Candidatus Segetimicrobiaceae</taxon>
        <taxon>Candidatus Segetimicrobium</taxon>
    </lineage>
</organism>
<name>A0A537KA55_9BACT</name>
<dbReference type="InterPro" id="IPR019832">
    <property type="entry name" value="Mn/Fe_SOD_C"/>
</dbReference>
<dbReference type="SUPFAM" id="SSF54719">
    <property type="entry name" value="Fe,Mn superoxide dismutase (SOD), C-terminal domain"/>
    <property type="match status" value="1"/>
</dbReference>
<evidence type="ECO:0000259" key="6">
    <source>
        <dbReference type="Pfam" id="PF02777"/>
    </source>
</evidence>
<dbReference type="Gene3D" id="3.55.40.20">
    <property type="entry name" value="Iron/manganese superoxide dismutase, C-terminal domain"/>
    <property type="match status" value="1"/>
</dbReference>
<dbReference type="Pfam" id="PF02777">
    <property type="entry name" value="Sod_Fe_C"/>
    <property type="match status" value="1"/>
</dbReference>
<dbReference type="EC" id="1.15.1.1" evidence="2"/>
<evidence type="ECO:0000256" key="4">
    <source>
        <dbReference type="ARBA" id="ARBA00023002"/>
    </source>
</evidence>
<feature type="domain" description="Manganese/iron superoxide dismutase C-terminal" evidence="6">
    <location>
        <begin position="95"/>
        <end position="192"/>
    </location>
</feature>
<dbReference type="GO" id="GO:0046872">
    <property type="term" value="F:metal ion binding"/>
    <property type="evidence" value="ECO:0007669"/>
    <property type="project" value="UniProtKB-KW"/>
</dbReference>
<feature type="binding site" evidence="5">
    <location>
        <position position="160"/>
    </location>
    <ligand>
        <name>Mn(2+)</name>
        <dbReference type="ChEBI" id="CHEBI:29035"/>
    </ligand>
</feature>
<dbReference type="SUPFAM" id="SSF46609">
    <property type="entry name" value="Fe,Mn superoxide dismutase (SOD), N-terminal domain"/>
    <property type="match status" value="1"/>
</dbReference>
<comment type="similarity">
    <text evidence="1">Belongs to the iron/manganese superoxide dismutase family.</text>
</comment>
<dbReference type="AlphaFoldDB" id="A0A537KA55"/>
<dbReference type="PROSITE" id="PS00088">
    <property type="entry name" value="SOD_MN"/>
    <property type="match status" value="1"/>
</dbReference>
<protein>
    <recommendedName>
        <fullName evidence="2">superoxide dismutase</fullName>
        <ecNumber evidence="2">1.15.1.1</ecNumber>
    </recommendedName>
</protein>
<dbReference type="PANTHER" id="PTHR11404:SF6">
    <property type="entry name" value="SUPEROXIDE DISMUTASE [MN], MITOCHONDRIAL"/>
    <property type="match status" value="1"/>
</dbReference>
<accession>A0A537KA55</accession>
<proteinExistence type="inferred from homology"/>
<dbReference type="EMBL" id="VBAK01000054">
    <property type="protein sequence ID" value="TMI92661.1"/>
    <property type="molecule type" value="Genomic_DNA"/>
</dbReference>
<dbReference type="PANTHER" id="PTHR11404">
    <property type="entry name" value="SUPEROXIDE DISMUTASE 2"/>
    <property type="match status" value="1"/>
</dbReference>
<dbReference type="InterPro" id="IPR019833">
    <property type="entry name" value="Mn/Fe_SOD_BS"/>
</dbReference>
<dbReference type="PIRSF" id="PIRSF000349">
    <property type="entry name" value="SODismutase"/>
    <property type="match status" value="1"/>
</dbReference>
<dbReference type="InterPro" id="IPR036314">
    <property type="entry name" value="SOD_C_sf"/>
</dbReference>
<evidence type="ECO:0000256" key="3">
    <source>
        <dbReference type="ARBA" id="ARBA00022723"/>
    </source>
</evidence>
<dbReference type="InterPro" id="IPR001189">
    <property type="entry name" value="Mn/Fe_SOD"/>
</dbReference>
<dbReference type="GO" id="GO:0004784">
    <property type="term" value="F:superoxide dismutase activity"/>
    <property type="evidence" value="ECO:0007669"/>
    <property type="project" value="UniProtKB-EC"/>
</dbReference>
<comment type="caution">
    <text evidence="7">The sequence shown here is derived from an EMBL/GenBank/DDBJ whole genome shotgun (WGS) entry which is preliminary data.</text>
</comment>
<dbReference type="Proteomes" id="UP000318509">
    <property type="component" value="Unassembled WGS sequence"/>
</dbReference>
<evidence type="ECO:0000313" key="7">
    <source>
        <dbReference type="EMBL" id="TMI92661.1"/>
    </source>
</evidence>
<gene>
    <name evidence="7" type="ORF">E6H00_02395</name>
</gene>
<evidence type="ECO:0000256" key="1">
    <source>
        <dbReference type="ARBA" id="ARBA00008714"/>
    </source>
</evidence>
<feature type="binding site" evidence="5">
    <location>
        <position position="164"/>
    </location>
    <ligand>
        <name>Mn(2+)</name>
        <dbReference type="ChEBI" id="CHEBI:29035"/>
    </ligand>
</feature>
<keyword evidence="4" id="KW-0560">Oxidoreductase</keyword>
<reference evidence="7 8" key="1">
    <citation type="journal article" date="2019" name="Nat. Microbiol.">
        <title>Mediterranean grassland soil C-N compound turnover is dependent on rainfall and depth, and is mediated by genomically divergent microorganisms.</title>
        <authorList>
            <person name="Diamond S."/>
            <person name="Andeer P.F."/>
            <person name="Li Z."/>
            <person name="Crits-Christoph A."/>
            <person name="Burstein D."/>
            <person name="Anantharaman K."/>
            <person name="Lane K.R."/>
            <person name="Thomas B.C."/>
            <person name="Pan C."/>
            <person name="Northen T.R."/>
            <person name="Banfield J.F."/>
        </authorList>
    </citation>
    <scope>NUCLEOTIDE SEQUENCE [LARGE SCALE GENOMIC DNA]</scope>
    <source>
        <strain evidence="7">NP_3</strain>
    </source>
</reference>